<gene>
    <name evidence="1" type="ORF">PGTUg99_021406</name>
</gene>
<protein>
    <submittedName>
        <fullName evidence="1">Uncharacterized protein</fullName>
    </submittedName>
</protein>
<comment type="caution">
    <text evidence="1">The sequence shown here is derived from an EMBL/GenBank/DDBJ whole genome shotgun (WGS) entry which is preliminary data.</text>
</comment>
<organism evidence="1 2">
    <name type="scientific">Puccinia graminis f. sp. tritici</name>
    <dbReference type="NCBI Taxonomy" id="56615"/>
    <lineage>
        <taxon>Eukaryota</taxon>
        <taxon>Fungi</taxon>
        <taxon>Dikarya</taxon>
        <taxon>Basidiomycota</taxon>
        <taxon>Pucciniomycotina</taxon>
        <taxon>Pucciniomycetes</taxon>
        <taxon>Pucciniales</taxon>
        <taxon>Pucciniaceae</taxon>
        <taxon>Puccinia</taxon>
    </lineage>
</organism>
<reference evidence="1 2" key="1">
    <citation type="submission" date="2019-05" db="EMBL/GenBank/DDBJ databases">
        <title>Emergence of the Ug99 lineage of the wheat stem rust pathogen through somatic hybridization.</title>
        <authorList>
            <person name="Li F."/>
            <person name="Upadhyaya N.M."/>
            <person name="Sperschneider J."/>
            <person name="Matny O."/>
            <person name="Nguyen-Phuc H."/>
            <person name="Mago R."/>
            <person name="Raley C."/>
            <person name="Miller M.E."/>
            <person name="Silverstein K.A.T."/>
            <person name="Henningsen E."/>
            <person name="Hirsch C.D."/>
            <person name="Visser B."/>
            <person name="Pretorius Z.A."/>
            <person name="Steffenson B.J."/>
            <person name="Schwessinger B."/>
            <person name="Dodds P.N."/>
            <person name="Figueroa M."/>
        </authorList>
    </citation>
    <scope>NUCLEOTIDE SEQUENCE [LARGE SCALE GENOMIC DNA]</scope>
    <source>
        <strain evidence="1 2">Ug99</strain>
    </source>
</reference>
<evidence type="ECO:0000313" key="1">
    <source>
        <dbReference type="EMBL" id="KAA1120564.1"/>
    </source>
</evidence>
<evidence type="ECO:0000313" key="2">
    <source>
        <dbReference type="Proteomes" id="UP000325313"/>
    </source>
</evidence>
<sequence length="120" mass="12352">MGRSSSSSSEWTPDSGESSTRFLALASLRASARTKTSAIVAAGAAGGAELDAASWAFLELGAAPRVSYRSPFGGLLKSTPFFTSACPPDVVAGARLGQSFGRFVWGMRNARGADAESTRS</sequence>
<proteinExistence type="predicted"/>
<accession>A0A5B0R6M8</accession>
<name>A0A5B0R6M8_PUCGR</name>
<dbReference type="AlphaFoldDB" id="A0A5B0R6M8"/>
<dbReference type="EMBL" id="VDEP01000243">
    <property type="protein sequence ID" value="KAA1120564.1"/>
    <property type="molecule type" value="Genomic_DNA"/>
</dbReference>
<dbReference type="Proteomes" id="UP000325313">
    <property type="component" value="Unassembled WGS sequence"/>
</dbReference>